<dbReference type="EMBL" id="QSON01000033">
    <property type="protein sequence ID" value="RGI95257.1"/>
    <property type="molecule type" value="Genomic_DNA"/>
</dbReference>
<dbReference type="InterPro" id="IPR014942">
    <property type="entry name" value="AbiEii"/>
</dbReference>
<evidence type="ECO:0008006" key="4">
    <source>
        <dbReference type="Google" id="ProtNLM"/>
    </source>
</evidence>
<gene>
    <name evidence="1" type="ORF">CE91St55_04960</name>
    <name evidence="2" type="ORF">DXD79_32420</name>
</gene>
<dbReference type="AlphaFoldDB" id="A0A374NWH2"/>
<evidence type="ECO:0000313" key="2">
    <source>
        <dbReference type="EMBL" id="RGI95257.1"/>
    </source>
</evidence>
<sequence length="346" mass="39923">MLMKENFGIEHINELRENSRCDPAILERSIYAFGLLESLARVNMPFIFKGGTSLMLLLKTSRRLSTDIDIIVEPGTDIVHYIEKASKIFPFEEVEEQSRIGKNLIEKRHFKFYYDSPVNKRRFYILLDVLFEENHYNTLVKRDIVNEILLTEEPYIHVIVPSIDCILGDKMTAFAPHTTGIPFDTKKEMEIIKQLFDVATLIEECDSFTDICESYRKTVASEIAYRGNCCSPELVLEDTIRTAACLISRGSINPEEYKKLMEGIKSIKTHMYRENYSGELAAIQACSVMYMAACLLKGREFHRIEHPELYIKESISKSQYKGLAYIKKMKLEAYGYLVEAVKLLEA</sequence>
<reference evidence="2 3" key="1">
    <citation type="submission" date="2018-08" db="EMBL/GenBank/DDBJ databases">
        <title>A genome reference for cultivated species of the human gut microbiota.</title>
        <authorList>
            <person name="Zou Y."/>
            <person name="Xue W."/>
            <person name="Luo G."/>
        </authorList>
    </citation>
    <scope>NUCLEOTIDE SEQUENCE [LARGE SCALE GENOMIC DNA]</scope>
    <source>
        <strain evidence="2 3">TM09-12</strain>
    </source>
</reference>
<evidence type="ECO:0000313" key="3">
    <source>
        <dbReference type="Proteomes" id="UP000263014"/>
    </source>
</evidence>
<evidence type="ECO:0000313" key="1">
    <source>
        <dbReference type="EMBL" id="GKG98514.1"/>
    </source>
</evidence>
<organism evidence="2 3">
    <name type="scientific">Hungatella hathewayi</name>
    <dbReference type="NCBI Taxonomy" id="154046"/>
    <lineage>
        <taxon>Bacteria</taxon>
        <taxon>Bacillati</taxon>
        <taxon>Bacillota</taxon>
        <taxon>Clostridia</taxon>
        <taxon>Lachnospirales</taxon>
        <taxon>Lachnospiraceae</taxon>
        <taxon>Hungatella</taxon>
    </lineage>
</organism>
<dbReference type="Proteomes" id="UP001055091">
    <property type="component" value="Unassembled WGS sequence"/>
</dbReference>
<accession>A0A374NWH2</accession>
<dbReference type="Pfam" id="PF08843">
    <property type="entry name" value="AbiEii"/>
    <property type="match status" value="1"/>
</dbReference>
<proteinExistence type="predicted"/>
<name>A0A374NWH2_9FIRM</name>
<dbReference type="Gene3D" id="3.10.450.620">
    <property type="entry name" value="JHP933, nucleotidyltransferase-like core domain"/>
    <property type="match status" value="1"/>
</dbReference>
<dbReference type="Proteomes" id="UP000263014">
    <property type="component" value="Unassembled WGS sequence"/>
</dbReference>
<reference evidence="1" key="2">
    <citation type="submission" date="2022-01" db="EMBL/GenBank/DDBJ databases">
        <title>Novel bile acid biosynthetic pathways are enriched in the microbiome of centenarians.</title>
        <authorList>
            <person name="Sato Y."/>
            <person name="Atarashi K."/>
            <person name="Plichta R.D."/>
            <person name="Arai Y."/>
            <person name="Sasajima S."/>
            <person name="Kearney M.S."/>
            <person name="Suda W."/>
            <person name="Takeshita K."/>
            <person name="Sasaki T."/>
            <person name="Okamoto S."/>
            <person name="Skelly N.A."/>
            <person name="Okamura Y."/>
            <person name="Vlamakis H."/>
            <person name="Li Y."/>
            <person name="Tanoue T."/>
            <person name="Takei H."/>
            <person name="Nittono H."/>
            <person name="Narushima S."/>
            <person name="Irie J."/>
            <person name="Itoh H."/>
            <person name="Moriya K."/>
            <person name="Sugiura Y."/>
            <person name="Suematsu M."/>
            <person name="Moritoki N."/>
            <person name="Shibata S."/>
            <person name="Littman R.D."/>
            <person name="Fischbach A.M."/>
            <person name="Uwamino Y."/>
            <person name="Inoue T."/>
            <person name="Honda A."/>
            <person name="Hattori M."/>
            <person name="Murai T."/>
            <person name="Xavier J.R."/>
            <person name="Hirose N."/>
            <person name="Honda K."/>
        </authorList>
    </citation>
    <scope>NUCLEOTIDE SEQUENCE</scope>
    <source>
        <strain evidence="1">CE91-St55</strain>
    </source>
</reference>
<dbReference type="EMBL" id="BQNJ01000001">
    <property type="protein sequence ID" value="GKG98514.1"/>
    <property type="molecule type" value="Genomic_DNA"/>
</dbReference>
<protein>
    <recommendedName>
        <fullName evidence="4">Nucleotidyl transferase AbiEii/AbiGii toxin family protein</fullName>
    </recommendedName>
</protein>
<comment type="caution">
    <text evidence="2">The sequence shown here is derived from an EMBL/GenBank/DDBJ whole genome shotgun (WGS) entry which is preliminary data.</text>
</comment>